<accession>A0A7R8ZIQ4</accession>
<dbReference type="Pfam" id="PF00685">
    <property type="entry name" value="Sulfotransfer_1"/>
    <property type="match status" value="1"/>
</dbReference>
<dbReference type="EMBL" id="OB660707">
    <property type="protein sequence ID" value="CAD7225963.1"/>
    <property type="molecule type" value="Genomic_DNA"/>
</dbReference>
<dbReference type="GO" id="GO:0001517">
    <property type="term" value="F:N-acetylglucosamine 6-O-sulfotransferase activity"/>
    <property type="evidence" value="ECO:0007669"/>
    <property type="project" value="TreeGrafter"/>
</dbReference>
<dbReference type="GO" id="GO:0006044">
    <property type="term" value="P:N-acetylglucosamine metabolic process"/>
    <property type="evidence" value="ECO:0007669"/>
    <property type="project" value="TreeGrafter"/>
</dbReference>
<gene>
    <name evidence="2" type="ORF">CTOB1V02_LOCUS3891</name>
</gene>
<dbReference type="PANTHER" id="PTHR10704">
    <property type="entry name" value="CARBOHYDRATE SULFOTRANSFERASE"/>
    <property type="match status" value="1"/>
</dbReference>
<evidence type="ECO:0000313" key="2">
    <source>
        <dbReference type="EMBL" id="CAD7225963.1"/>
    </source>
</evidence>
<dbReference type="SUPFAM" id="SSF52540">
    <property type="entry name" value="P-loop containing nucleoside triphosphate hydrolases"/>
    <property type="match status" value="1"/>
</dbReference>
<dbReference type="AlphaFoldDB" id="A0A7R8ZIQ4"/>
<dbReference type="Gene3D" id="3.40.50.300">
    <property type="entry name" value="P-loop containing nucleotide triphosphate hydrolases"/>
    <property type="match status" value="1"/>
</dbReference>
<name>A0A7R8ZIQ4_9CRUS</name>
<dbReference type="InterPro" id="IPR000863">
    <property type="entry name" value="Sulfotransferase_dom"/>
</dbReference>
<evidence type="ECO:0000259" key="1">
    <source>
        <dbReference type="Pfam" id="PF00685"/>
    </source>
</evidence>
<dbReference type="InterPro" id="IPR051135">
    <property type="entry name" value="Gal/GlcNAc/GalNAc_ST"/>
</dbReference>
<dbReference type="PANTHER" id="PTHR10704:SF44">
    <property type="entry name" value="LD35051P-RELATED"/>
    <property type="match status" value="1"/>
</dbReference>
<sequence>MNRFLKVSMALRRNCLRDFFWRAVLCWGFIATALLLRSFESPHPNRLEVSRTSLSEAKYFPNGRTSGIGLTAPSAYYAGHNGTSRHREDTVKTLLLTYGRSGSSFLGELLAAYPHTAYYYEPLHLTASDLRICPNSTEIVHLYRDPRAMANSRRKSKDFKPFIDIMCYPMIINFYELQDFPAERYRIVRYEDIVENPSEVAKELFEFLALPMEQKQIDQAIEQRIPSQQNASATDLKESKRYAGTVRFRESLDPAKWVKELPQELRRQTEEKCGKIIQALDYAPFQCDIDIESGIHPKK</sequence>
<dbReference type="GO" id="GO:0006790">
    <property type="term" value="P:sulfur compound metabolic process"/>
    <property type="evidence" value="ECO:0007669"/>
    <property type="project" value="TreeGrafter"/>
</dbReference>
<dbReference type="OrthoDB" id="6138663at2759"/>
<protein>
    <recommendedName>
        <fullName evidence="1">Sulfotransferase domain-containing protein</fullName>
    </recommendedName>
</protein>
<dbReference type="InterPro" id="IPR027417">
    <property type="entry name" value="P-loop_NTPase"/>
</dbReference>
<organism evidence="2">
    <name type="scientific">Cyprideis torosa</name>
    <dbReference type="NCBI Taxonomy" id="163714"/>
    <lineage>
        <taxon>Eukaryota</taxon>
        <taxon>Metazoa</taxon>
        <taxon>Ecdysozoa</taxon>
        <taxon>Arthropoda</taxon>
        <taxon>Crustacea</taxon>
        <taxon>Oligostraca</taxon>
        <taxon>Ostracoda</taxon>
        <taxon>Podocopa</taxon>
        <taxon>Podocopida</taxon>
        <taxon>Cytherocopina</taxon>
        <taxon>Cytheroidea</taxon>
        <taxon>Cytherideidae</taxon>
        <taxon>Cyprideis</taxon>
    </lineage>
</organism>
<feature type="domain" description="Sulfotransferase" evidence="1">
    <location>
        <begin position="135"/>
        <end position="275"/>
    </location>
</feature>
<proteinExistence type="predicted"/>
<reference evidence="2" key="1">
    <citation type="submission" date="2020-11" db="EMBL/GenBank/DDBJ databases">
        <authorList>
            <person name="Tran Van P."/>
        </authorList>
    </citation>
    <scope>NUCLEOTIDE SEQUENCE</scope>
</reference>